<dbReference type="Gene3D" id="3.40.50.300">
    <property type="entry name" value="P-loop containing nucleotide triphosphate hydrolases"/>
    <property type="match status" value="1"/>
</dbReference>
<dbReference type="PROSITE" id="PS50005">
    <property type="entry name" value="TPR"/>
    <property type="match status" value="1"/>
</dbReference>
<dbReference type="GO" id="GO:0004672">
    <property type="term" value="F:protein kinase activity"/>
    <property type="evidence" value="ECO:0007669"/>
    <property type="project" value="InterPro"/>
</dbReference>
<dbReference type="SMART" id="SM00028">
    <property type="entry name" value="TPR"/>
    <property type="match status" value="6"/>
</dbReference>
<dbReference type="Pfam" id="PF13191">
    <property type="entry name" value="AAA_16"/>
    <property type="match status" value="1"/>
</dbReference>
<sequence>MKLVELINSKYKILKSIKQDRKTSSYIVRNMVNDKIENLVIINSDYISKKLMNFLINNFIELSNIDTENIIKVFDFGLVNSIDNKSLTYKQYYYTSEYLEESYEINNLITELSYEEIIDIYIQILRGVNYLNLRGLKYEDINFKNIFLCKKHNKYKVKFKDLISIKIENLYLRGEVDGGIIFKAPEILNGEDSTIKSDIYSLGVLIYILLLLKLNMDIDLKQDVYSLINNNKYIRILPKSEMEFDNKFKEILNKMISVYPQDRFDNINEVVKEINNITGKKYKSYNYNEIEKLNFNTPIVDREYELKTIICEYKAMKEKKSENKCIFVHGETGIGKTKILKEIKRILSLEGNLVYSSFPNINNEKNKNFIEIVKKIINSCGKELEETYKSELIKFIPDLGEDKSIIPSEPLASFYEKIRVFKLSESFIKEAFKDKIGVIIIDNIDMFRKFSLELLEYIYNSKIIKNLIIIISYNEENLLNPIFFEFVDKISKNKNTTNMPLSGLSFEGTAALIEKLLGLSEYPIKFSQRIYLKTYGNPLFVEETIKNFFLNKVIYINESTGRWETDYKGNYDSLPIPHSIEQASKNEIKKIDAESYFILEFISIFNEGVSQKIIEEFMKKDGLNYSEIIRDLILKGILCKKIEDTGFIYDFYSKILKDLVYNKIDEKVEMHREVVELLIKYGDNTIENRKDIIYHLEKSYQNIRAVTYYIENANRMLILKNHREALFNLRKAIHLLPERYNDEKIRLLLQISDICMELFNFSYANRALNKAMKLISEKDNIQYKIDILNRISNVYLNKNKLEIALTKIEYVDKLLQDIDYKKGFIDSKIILANIYYKKREYEKVIKICTEGIKECDDNYIKLRVVLYNILGKSNMYLNYIDEAVKDYGKVYLDSKKINYQKGIVLAYSNLATIYLNYYQILDIAEEYLIKVKEICEKNKLLYHEVIVLQKLGQIYSERFQYEKALNIFEKALNKAKYIEYVNGIFNSISFIAILQLKLSNYEEAFKYYKIAEKYIKDNKDSLNNIYKYCLLQGTFLFNLGDLKKTKQYVIKALDIYDEEKSLLRWKAEEILIFIKLVQEHEKINLNKYIYRIKRISNRYKNHLNKLNFIYSVSIIIHELGYKNYAIKLFNYTLTDSWSSINDRIKLKELYFKGISGKGDRKLTFLYEALKLAKKLKDSIIECRIYIKLGDYYYNEEYSFSAYYYLESCEIIRKLLFNVFKNNRMQYCNFNNFIKPFKRLNLIKIIFSQDGEKDYEKNDCSVFDSKFKNEYNIHSERELIELLSFNNLISLLSNKKFMKSLNKIYNSFYSIGICHQKDIISNLTCDSLKNLKLIIQYIASKTLATEAEIVIESEGNEFITIASLTGNNIRKENKEIFQRVKKTKNSFVIFNNEINLDNFQFTSVTKEKKAIACIPVIMCYNDSSLFRSQQILKRPVINGYIYISSEKFMNNISKRSIDNCIKLVNLIAYIIDKYQLNISCSIDKLTGAYTRKYLEEKLSESIEYANFNNDKFSIIMFDLDHFKNINDTFGHQVGDKVLHSVCNTVMHNLRGEDICGRYGGEEFIAVLPGVDNKEALKIAERIRMAIEESKIIGDETLITISAGIATYPCQAQLKRELIEKADQALYMAKDLGRNRCQIWRSEFGNKVKVTSKLTGIISGNFPQDSRNVLGMIELMDIISESIKIEEKIHKILGHIIGITEAEYANLIFMDENNNIFESFGRKRLQEDWSYEYSCNEKIIEKVIQQRQGICVMDWNEAFNYDLLTVLPEWYSIMAIPITKNDIIKSILYLSVPCKIKKFSRDELNFVTILSRIITYIN</sequence>
<accession>A0A9Q1V0U6</accession>
<gene>
    <name evidence="5" type="ORF">ADU74_00585</name>
</gene>
<feature type="repeat" description="TPR" evidence="2">
    <location>
        <begin position="945"/>
        <end position="978"/>
    </location>
</feature>
<comment type="subcellular location">
    <subcellularLocation>
        <location evidence="1">Membrane</location>
        <topology evidence="1">Single-pass membrane protein</topology>
    </subcellularLocation>
</comment>
<evidence type="ECO:0000256" key="1">
    <source>
        <dbReference type="ARBA" id="ARBA00004167"/>
    </source>
</evidence>
<dbReference type="Gene3D" id="3.30.450.40">
    <property type="match status" value="1"/>
</dbReference>
<dbReference type="InterPro" id="IPR029016">
    <property type="entry name" value="GAF-like_dom_sf"/>
</dbReference>
<dbReference type="InterPro" id="IPR043128">
    <property type="entry name" value="Rev_trsase/Diguanyl_cyclase"/>
</dbReference>
<reference evidence="5 6" key="1">
    <citation type="submission" date="2015-07" db="EMBL/GenBank/DDBJ databases">
        <title>Draft genome sequences of 17 French Clostridium botulinum group III.</title>
        <authorList>
            <person name="Woudstra C."/>
            <person name="Le Marechal C."/>
            <person name="Souillard R."/>
            <person name="Bayon-Auboyer M.-H."/>
            <person name="Dessouter D."/>
            <person name="Fach P."/>
        </authorList>
    </citation>
    <scope>NUCLEOTIDE SEQUENCE [LARGE SCALE GENOMIC DNA]</scope>
    <source>
        <strain evidence="5 6">12LNRI-CD</strain>
    </source>
</reference>
<dbReference type="GO" id="GO:0005524">
    <property type="term" value="F:ATP binding"/>
    <property type="evidence" value="ECO:0007669"/>
    <property type="project" value="InterPro"/>
</dbReference>
<dbReference type="PROSITE" id="PS50887">
    <property type="entry name" value="GGDEF"/>
    <property type="match status" value="1"/>
</dbReference>
<dbReference type="InterPro" id="IPR027417">
    <property type="entry name" value="P-loop_NTPase"/>
</dbReference>
<dbReference type="InterPro" id="IPR019734">
    <property type="entry name" value="TPR_rpt"/>
</dbReference>
<dbReference type="InterPro" id="IPR041664">
    <property type="entry name" value="AAA_16"/>
</dbReference>
<dbReference type="SUPFAM" id="SSF56112">
    <property type="entry name" value="Protein kinase-like (PK-like)"/>
    <property type="match status" value="1"/>
</dbReference>
<dbReference type="InterPro" id="IPR000160">
    <property type="entry name" value="GGDEF_dom"/>
</dbReference>
<evidence type="ECO:0000259" key="3">
    <source>
        <dbReference type="PROSITE" id="PS50011"/>
    </source>
</evidence>
<name>A0A9Q1V0U6_CLOBO</name>
<dbReference type="FunFam" id="3.30.70.270:FF:000001">
    <property type="entry name" value="Diguanylate cyclase domain protein"/>
    <property type="match status" value="1"/>
</dbReference>
<dbReference type="SMART" id="SM00220">
    <property type="entry name" value="S_TKc"/>
    <property type="match status" value="1"/>
</dbReference>
<dbReference type="GO" id="GO:0043709">
    <property type="term" value="P:cell adhesion involved in single-species biofilm formation"/>
    <property type="evidence" value="ECO:0007669"/>
    <property type="project" value="TreeGrafter"/>
</dbReference>
<dbReference type="InterPro" id="IPR050469">
    <property type="entry name" value="Diguanylate_Cyclase"/>
</dbReference>
<dbReference type="Gene3D" id="1.10.510.10">
    <property type="entry name" value="Transferase(Phosphotransferase) domain 1"/>
    <property type="match status" value="1"/>
</dbReference>
<dbReference type="Pfam" id="PF00069">
    <property type="entry name" value="Pkinase"/>
    <property type="match status" value="1"/>
</dbReference>
<feature type="domain" description="Protein kinase" evidence="3">
    <location>
        <begin position="11"/>
        <end position="275"/>
    </location>
</feature>
<dbReference type="Gene3D" id="3.30.70.270">
    <property type="match status" value="1"/>
</dbReference>
<dbReference type="InterPro" id="IPR000719">
    <property type="entry name" value="Prot_kinase_dom"/>
</dbReference>
<dbReference type="SUPFAM" id="SSF55073">
    <property type="entry name" value="Nucleotide cyclase"/>
    <property type="match status" value="1"/>
</dbReference>
<dbReference type="GO" id="GO:0005886">
    <property type="term" value="C:plasma membrane"/>
    <property type="evidence" value="ECO:0007669"/>
    <property type="project" value="TreeGrafter"/>
</dbReference>
<keyword evidence="2" id="KW-0802">TPR repeat</keyword>
<dbReference type="GO" id="GO:0052621">
    <property type="term" value="F:diguanylate cyclase activity"/>
    <property type="evidence" value="ECO:0007669"/>
    <property type="project" value="TreeGrafter"/>
</dbReference>
<protein>
    <submittedName>
        <fullName evidence="5">Diguanylate cyclase</fullName>
    </submittedName>
</protein>
<evidence type="ECO:0000256" key="2">
    <source>
        <dbReference type="PROSITE-ProRule" id="PRU00339"/>
    </source>
</evidence>
<dbReference type="SUPFAM" id="SSF48452">
    <property type="entry name" value="TPR-like"/>
    <property type="match status" value="2"/>
</dbReference>
<dbReference type="SMART" id="SM00267">
    <property type="entry name" value="GGDEF"/>
    <property type="match status" value="1"/>
</dbReference>
<dbReference type="CDD" id="cd01949">
    <property type="entry name" value="GGDEF"/>
    <property type="match status" value="1"/>
</dbReference>
<dbReference type="Proteomes" id="UP000037540">
    <property type="component" value="Unassembled WGS sequence"/>
</dbReference>
<dbReference type="InterPro" id="IPR011009">
    <property type="entry name" value="Kinase-like_dom_sf"/>
</dbReference>
<proteinExistence type="predicted"/>
<feature type="domain" description="GGDEF" evidence="4">
    <location>
        <begin position="1509"/>
        <end position="1640"/>
    </location>
</feature>
<dbReference type="PANTHER" id="PTHR45138:SF9">
    <property type="entry name" value="DIGUANYLATE CYCLASE DGCM-RELATED"/>
    <property type="match status" value="1"/>
</dbReference>
<dbReference type="PROSITE" id="PS50011">
    <property type="entry name" value="PROTEIN_KINASE_DOM"/>
    <property type="match status" value="1"/>
</dbReference>
<dbReference type="InterPro" id="IPR011990">
    <property type="entry name" value="TPR-like_helical_dom_sf"/>
</dbReference>
<evidence type="ECO:0000313" key="6">
    <source>
        <dbReference type="Proteomes" id="UP000037540"/>
    </source>
</evidence>
<dbReference type="GO" id="GO:1902201">
    <property type="term" value="P:negative regulation of bacterial-type flagellum-dependent cell motility"/>
    <property type="evidence" value="ECO:0007669"/>
    <property type="project" value="TreeGrafter"/>
</dbReference>
<dbReference type="Gene3D" id="1.25.40.10">
    <property type="entry name" value="Tetratricopeptide repeat domain"/>
    <property type="match status" value="2"/>
</dbReference>
<dbReference type="EMBL" id="LGVR01000002">
    <property type="protein sequence ID" value="KOA90392.1"/>
    <property type="molecule type" value="Genomic_DNA"/>
</dbReference>
<evidence type="ECO:0000259" key="4">
    <source>
        <dbReference type="PROSITE" id="PS50887"/>
    </source>
</evidence>
<dbReference type="SUPFAM" id="SSF55781">
    <property type="entry name" value="GAF domain-like"/>
    <property type="match status" value="1"/>
</dbReference>
<dbReference type="SUPFAM" id="SSF52540">
    <property type="entry name" value="P-loop containing nucleoside triphosphate hydrolases"/>
    <property type="match status" value="1"/>
</dbReference>
<comment type="caution">
    <text evidence="5">The sequence shown here is derived from an EMBL/GenBank/DDBJ whole genome shotgun (WGS) entry which is preliminary data.</text>
</comment>
<dbReference type="InterPro" id="IPR029787">
    <property type="entry name" value="Nucleotide_cyclase"/>
</dbReference>
<dbReference type="PANTHER" id="PTHR45138">
    <property type="entry name" value="REGULATORY COMPONENTS OF SENSORY TRANSDUCTION SYSTEM"/>
    <property type="match status" value="1"/>
</dbReference>
<dbReference type="NCBIfam" id="TIGR00254">
    <property type="entry name" value="GGDEF"/>
    <property type="match status" value="1"/>
</dbReference>
<dbReference type="Pfam" id="PF00990">
    <property type="entry name" value="GGDEF"/>
    <property type="match status" value="1"/>
</dbReference>
<organism evidence="5 6">
    <name type="scientific">Clostridium botulinum</name>
    <dbReference type="NCBI Taxonomy" id="1491"/>
    <lineage>
        <taxon>Bacteria</taxon>
        <taxon>Bacillati</taxon>
        <taxon>Bacillota</taxon>
        <taxon>Clostridia</taxon>
        <taxon>Eubacteriales</taxon>
        <taxon>Clostridiaceae</taxon>
        <taxon>Clostridium</taxon>
    </lineage>
</organism>
<evidence type="ECO:0000313" key="5">
    <source>
        <dbReference type="EMBL" id="KOA90392.1"/>
    </source>
</evidence>